<reference evidence="2" key="1">
    <citation type="journal article" date="2019" name="Int. J. Syst. Evol. Microbiol.">
        <title>The Global Catalogue of Microorganisms (GCM) 10K type strain sequencing project: providing services to taxonomists for standard genome sequencing and annotation.</title>
        <authorList>
            <consortium name="The Broad Institute Genomics Platform"/>
            <consortium name="The Broad Institute Genome Sequencing Center for Infectious Disease"/>
            <person name="Wu L."/>
            <person name="Ma J."/>
        </authorList>
    </citation>
    <scope>NUCLEOTIDE SEQUENCE [LARGE SCALE GENOMIC DNA]</scope>
    <source>
        <strain evidence="2">KCTC 52277</strain>
    </source>
</reference>
<name>A0ABV7GDH7_9GAMM</name>
<protein>
    <recommendedName>
        <fullName evidence="3">Bacteriocin</fullName>
    </recommendedName>
</protein>
<accession>A0ABV7GDH7</accession>
<evidence type="ECO:0000313" key="1">
    <source>
        <dbReference type="EMBL" id="MFC3139574.1"/>
    </source>
</evidence>
<evidence type="ECO:0008006" key="3">
    <source>
        <dbReference type="Google" id="ProtNLM"/>
    </source>
</evidence>
<comment type="caution">
    <text evidence="1">The sequence shown here is derived from an EMBL/GenBank/DDBJ whole genome shotgun (WGS) entry which is preliminary data.</text>
</comment>
<organism evidence="1 2">
    <name type="scientific">Shewanella submarina</name>
    <dbReference type="NCBI Taxonomy" id="2016376"/>
    <lineage>
        <taxon>Bacteria</taxon>
        <taxon>Pseudomonadati</taxon>
        <taxon>Pseudomonadota</taxon>
        <taxon>Gammaproteobacteria</taxon>
        <taxon>Alteromonadales</taxon>
        <taxon>Shewanellaceae</taxon>
        <taxon>Shewanella</taxon>
    </lineage>
</organism>
<keyword evidence="2" id="KW-1185">Reference proteome</keyword>
<sequence length="51" mass="5548">MSKSEKEHLSKQELIDETLLERVTGGANAIVDDEDCIPMLCEPGRCICGAV</sequence>
<dbReference type="EMBL" id="JBHRTD010000017">
    <property type="protein sequence ID" value="MFC3139574.1"/>
    <property type="molecule type" value="Genomic_DNA"/>
</dbReference>
<gene>
    <name evidence="1" type="ORF">ACFOE0_15495</name>
</gene>
<dbReference type="Proteomes" id="UP001595621">
    <property type="component" value="Unassembled WGS sequence"/>
</dbReference>
<proteinExistence type="predicted"/>
<dbReference type="RefSeq" id="WP_248936074.1">
    <property type="nucleotide sequence ID" value="NZ_JAKILF010000004.1"/>
</dbReference>
<evidence type="ECO:0000313" key="2">
    <source>
        <dbReference type="Proteomes" id="UP001595621"/>
    </source>
</evidence>